<proteinExistence type="predicted"/>
<dbReference type="RefSeq" id="WP_004499534.1">
    <property type="nucleotide sequence ID" value="NZ_AFLV02000038.1"/>
</dbReference>
<protein>
    <submittedName>
        <fullName evidence="1">MORN repeat protein</fullName>
    </submittedName>
</protein>
<dbReference type="SUPFAM" id="SSF82185">
    <property type="entry name" value="Histone H3 K4-specific methyltransferase SET7/9 N-terminal domain"/>
    <property type="match status" value="1"/>
</dbReference>
<sequence length="255" mass="30171">MKFRTILVFSFLFTISIWGEPPRPSNVPRGAIYNEKRDRFILKEQDGSFKKETEWDSLGIIKTEAYSLDSLNDFTIYLNGRWHSREQYYGFNIDKAKILPPREKPSSIPKEAEFNFDFRKWELGETKEGKKEGVWKLWWPTGEAGGSVEYKNGVYDGKLNVIWENGRTLETCMYASGKEEGERLLYHESGKLHWTVKYVHGLKEGESFQYYDTGELKYRTLYAKGEATMQERYENSKLVERKFFKNKKVIKHEKF</sequence>
<organism evidence="1 2">
    <name type="scientific">Leptospira weilii str. 2006001853</name>
    <dbReference type="NCBI Taxonomy" id="1001589"/>
    <lineage>
        <taxon>Bacteria</taxon>
        <taxon>Pseudomonadati</taxon>
        <taxon>Spirochaetota</taxon>
        <taxon>Spirochaetia</taxon>
        <taxon>Leptospirales</taxon>
        <taxon>Leptospiraceae</taxon>
        <taxon>Leptospira</taxon>
    </lineage>
</organism>
<evidence type="ECO:0000313" key="2">
    <source>
        <dbReference type="Proteomes" id="UP000001338"/>
    </source>
</evidence>
<dbReference type="GeneID" id="61111989"/>
<dbReference type="EMBL" id="AFLV02000038">
    <property type="protein sequence ID" value="EKR64751.1"/>
    <property type="molecule type" value="Genomic_DNA"/>
</dbReference>
<name>A0A828Z0L3_9LEPT</name>
<reference evidence="1 2" key="1">
    <citation type="submission" date="2012-10" db="EMBL/GenBank/DDBJ databases">
        <authorList>
            <person name="Harkins D.M."/>
            <person name="Durkin A.S."/>
            <person name="Brinkac L.M."/>
            <person name="Haft D.H."/>
            <person name="Selengut J.D."/>
            <person name="Sanka R."/>
            <person name="DePew J."/>
            <person name="Purushe J."/>
            <person name="Whelen A.C."/>
            <person name="Vinetz J.M."/>
            <person name="Sutton G.G."/>
            <person name="Nierman W.C."/>
            <person name="Fouts D.E."/>
        </authorList>
    </citation>
    <scope>NUCLEOTIDE SEQUENCE [LARGE SCALE GENOMIC DNA]</scope>
    <source>
        <strain evidence="1 2">2006001853</strain>
    </source>
</reference>
<gene>
    <name evidence="1" type="ORF">LEP1GSC036_3203</name>
</gene>
<dbReference type="Proteomes" id="UP000001338">
    <property type="component" value="Unassembled WGS sequence"/>
</dbReference>
<evidence type="ECO:0000313" key="1">
    <source>
        <dbReference type="EMBL" id="EKR64751.1"/>
    </source>
</evidence>
<comment type="caution">
    <text evidence="1">The sequence shown here is derived from an EMBL/GenBank/DDBJ whole genome shotgun (WGS) entry which is preliminary data.</text>
</comment>
<dbReference type="AlphaFoldDB" id="A0A828Z0L3"/>
<dbReference type="Gene3D" id="3.90.930.1">
    <property type="match status" value="1"/>
</dbReference>
<accession>A0A828Z0L3</accession>